<evidence type="ECO:0000256" key="1">
    <source>
        <dbReference type="SAM" id="MobiDB-lite"/>
    </source>
</evidence>
<sequence>MKEYIRLKEEKARKHGLTFSWQTATFGKVKHCEDEDDCSIDFETKFPAIVFDNTIISSGSKVCPPNESKFDFIISLDESDDEDYTVIFDVNSFSYKMIFVNNLKKTDSGNGEPLPPNFTVDCFDDLDYFNDFENYFLAIVYNDGLTSNQILKLNLLYDFFDMALLPPADQRYPWLRYEVEGYTPGIVHSYEQRLKTIWSRPVNRVHVLDFAGLTPEMRLDLVVRLRMAYSGEEQQEEDDMETVYFGIRITYTEGDDRGQYLFRHAERRKSKARLSGGHFIGRLAMHFRLPKDQRGSRLLRLVPMRTMRLSESRGGRQGDSSIGSLGLSFKGRVRPRMGDASTYAAPDTDVQSDP</sequence>
<evidence type="ECO:0000313" key="2">
    <source>
        <dbReference type="EMBL" id="GEU79634.1"/>
    </source>
</evidence>
<proteinExistence type="predicted"/>
<dbReference type="AlphaFoldDB" id="A0A6L2N4Z4"/>
<gene>
    <name evidence="2" type="ORF">Tci_051612</name>
</gene>
<dbReference type="EMBL" id="BKCJ010007914">
    <property type="protein sequence ID" value="GEU79634.1"/>
    <property type="molecule type" value="Genomic_DNA"/>
</dbReference>
<organism evidence="2">
    <name type="scientific">Tanacetum cinerariifolium</name>
    <name type="common">Dalmatian daisy</name>
    <name type="synonym">Chrysanthemum cinerariifolium</name>
    <dbReference type="NCBI Taxonomy" id="118510"/>
    <lineage>
        <taxon>Eukaryota</taxon>
        <taxon>Viridiplantae</taxon>
        <taxon>Streptophyta</taxon>
        <taxon>Embryophyta</taxon>
        <taxon>Tracheophyta</taxon>
        <taxon>Spermatophyta</taxon>
        <taxon>Magnoliopsida</taxon>
        <taxon>eudicotyledons</taxon>
        <taxon>Gunneridae</taxon>
        <taxon>Pentapetalae</taxon>
        <taxon>asterids</taxon>
        <taxon>campanulids</taxon>
        <taxon>Asterales</taxon>
        <taxon>Asteraceae</taxon>
        <taxon>Asteroideae</taxon>
        <taxon>Anthemideae</taxon>
        <taxon>Anthemidinae</taxon>
        <taxon>Tanacetum</taxon>
    </lineage>
</organism>
<comment type="caution">
    <text evidence="2">The sequence shown here is derived from an EMBL/GenBank/DDBJ whole genome shotgun (WGS) entry which is preliminary data.</text>
</comment>
<feature type="region of interest" description="Disordered" evidence="1">
    <location>
        <begin position="309"/>
        <end position="354"/>
    </location>
</feature>
<protein>
    <submittedName>
        <fullName evidence="2">Uncharacterized protein</fullName>
    </submittedName>
</protein>
<name>A0A6L2N4Z4_TANCI</name>
<reference evidence="2" key="1">
    <citation type="journal article" date="2019" name="Sci. Rep.">
        <title>Draft genome of Tanacetum cinerariifolium, the natural source of mosquito coil.</title>
        <authorList>
            <person name="Yamashiro T."/>
            <person name="Shiraishi A."/>
            <person name="Satake H."/>
            <person name="Nakayama K."/>
        </authorList>
    </citation>
    <scope>NUCLEOTIDE SEQUENCE</scope>
</reference>
<accession>A0A6L2N4Z4</accession>